<reference evidence="2" key="1">
    <citation type="journal article" date="2017" name="bioRxiv">
        <title>Conservation of a gene cluster reveals novel cercosporin biosynthetic mechanisms and extends production to the genus Colletotrichum.</title>
        <authorList>
            <person name="de Jonge R."/>
            <person name="Ebert M.K."/>
            <person name="Huitt-Roehl C.R."/>
            <person name="Pal P."/>
            <person name="Suttle J.C."/>
            <person name="Spanner R.E."/>
            <person name="Neubauer J.D."/>
            <person name="Jurick W.M.II."/>
            <person name="Stott K.A."/>
            <person name="Secor G.A."/>
            <person name="Thomma B.P.H.J."/>
            <person name="Van de Peer Y."/>
            <person name="Townsend C.A."/>
            <person name="Bolton M.D."/>
        </authorList>
    </citation>
    <scope>NUCLEOTIDE SEQUENCE [LARGE SCALE GENOMIC DNA]</scope>
    <source>
        <strain evidence="2">CBS538.71</strain>
    </source>
</reference>
<name>A0A2S6CLW3_9PEZI</name>
<evidence type="ECO:0000313" key="1">
    <source>
        <dbReference type="EMBL" id="PPJ60728.1"/>
    </source>
</evidence>
<evidence type="ECO:0000313" key="2">
    <source>
        <dbReference type="Proteomes" id="UP000237631"/>
    </source>
</evidence>
<comment type="caution">
    <text evidence="1">The sequence shown here is derived from an EMBL/GenBank/DDBJ whole genome shotgun (WGS) entry which is preliminary data.</text>
</comment>
<protein>
    <submittedName>
        <fullName evidence="1">Uncharacterized protein</fullName>
    </submittedName>
</protein>
<sequence>MDTATIEVDAMNSPRLTREARDKQSVDSVTSSEHKCFPYPVASNRGDEPETYLECKKHHAIANFMRFKQVLGETAAEDKISRAWSYVKALPTYGPWTSPSECTNGRVVHDNIFAVQGLVRVSPQTTRTNLMDGLEAYIGNELFVPFATLHKGRVGRVLLCQLFEIGQWDGELVGLVSLESHLLFLEKPCAQDFVMDRQIKLGPTQGQGDGDNSKLWEIRHLLSDAKWRVGISEMFSGPAAQAVWRENL</sequence>
<accession>A0A2S6CLW3</accession>
<organism evidence="1 2">
    <name type="scientific">Cercospora berteroae</name>
    <dbReference type="NCBI Taxonomy" id="357750"/>
    <lineage>
        <taxon>Eukaryota</taxon>
        <taxon>Fungi</taxon>
        <taxon>Dikarya</taxon>
        <taxon>Ascomycota</taxon>
        <taxon>Pezizomycotina</taxon>
        <taxon>Dothideomycetes</taxon>
        <taxon>Dothideomycetidae</taxon>
        <taxon>Mycosphaerellales</taxon>
        <taxon>Mycosphaerellaceae</taxon>
        <taxon>Cercospora</taxon>
    </lineage>
</organism>
<dbReference type="EMBL" id="PNEN01000223">
    <property type="protein sequence ID" value="PPJ60728.1"/>
    <property type="molecule type" value="Genomic_DNA"/>
</dbReference>
<dbReference type="Proteomes" id="UP000237631">
    <property type="component" value="Unassembled WGS sequence"/>
</dbReference>
<dbReference type="AlphaFoldDB" id="A0A2S6CLW3"/>
<keyword evidence="2" id="KW-1185">Reference proteome</keyword>
<proteinExistence type="predicted"/>
<gene>
    <name evidence="1" type="ORF">CBER1_11367</name>
</gene>